<name>A0A8J6PBS4_9FLAO</name>
<dbReference type="Gene3D" id="1.10.287.70">
    <property type="match status" value="1"/>
</dbReference>
<feature type="transmembrane region" description="Helical" evidence="12">
    <location>
        <begin position="96"/>
        <end position="115"/>
    </location>
</feature>
<comment type="subcellular location">
    <subcellularLocation>
        <location evidence="1">Membrane</location>
        <topology evidence="1">Multi-pass membrane protein</topology>
    </subcellularLocation>
</comment>
<dbReference type="RefSeq" id="WP_163489684.1">
    <property type="nucleotide sequence ID" value="NZ_JACVEL010000004.1"/>
</dbReference>
<gene>
    <name evidence="14" type="ORF">H9Y05_07290</name>
</gene>
<dbReference type="Gene3D" id="1.20.120.350">
    <property type="entry name" value="Voltage-gated potassium channels. Chain C"/>
    <property type="match status" value="1"/>
</dbReference>
<keyword evidence="10 12" id="KW-0472">Membrane</keyword>
<evidence type="ECO:0000256" key="7">
    <source>
        <dbReference type="ARBA" id="ARBA00022958"/>
    </source>
</evidence>
<dbReference type="PANTHER" id="PTHR11537">
    <property type="entry name" value="VOLTAGE-GATED POTASSIUM CHANNEL"/>
    <property type="match status" value="1"/>
</dbReference>
<keyword evidence="5" id="KW-0631">Potassium channel</keyword>
<feature type="transmembrane region" description="Helical" evidence="12">
    <location>
        <begin position="36"/>
        <end position="53"/>
    </location>
</feature>
<evidence type="ECO:0000256" key="12">
    <source>
        <dbReference type="SAM" id="Phobius"/>
    </source>
</evidence>
<feature type="transmembrane region" description="Helical" evidence="12">
    <location>
        <begin position="65"/>
        <end position="84"/>
    </location>
</feature>
<feature type="transmembrane region" description="Helical" evidence="12">
    <location>
        <begin position="158"/>
        <end position="182"/>
    </location>
</feature>
<evidence type="ECO:0000313" key="14">
    <source>
        <dbReference type="EMBL" id="MBC9812283.1"/>
    </source>
</evidence>
<keyword evidence="15" id="KW-1185">Reference proteome</keyword>
<dbReference type="InterPro" id="IPR027359">
    <property type="entry name" value="Volt_channel_dom_sf"/>
</dbReference>
<evidence type="ECO:0000313" key="15">
    <source>
        <dbReference type="Proteomes" id="UP000652681"/>
    </source>
</evidence>
<reference evidence="14" key="1">
    <citation type="submission" date="2020-09" db="EMBL/GenBank/DDBJ databases">
        <title>Taishania pollutisoli gen. nov., sp. nov., Isolated from Tetrabromobisphenol A-Contaminated Soil.</title>
        <authorList>
            <person name="Chen Q."/>
        </authorList>
    </citation>
    <scope>NUCLEOTIDE SEQUENCE</scope>
    <source>
        <strain evidence="14">CZZ-1</strain>
    </source>
</reference>
<dbReference type="GO" id="GO:0008076">
    <property type="term" value="C:voltage-gated potassium channel complex"/>
    <property type="evidence" value="ECO:0007669"/>
    <property type="project" value="InterPro"/>
</dbReference>
<dbReference type="Pfam" id="PF00520">
    <property type="entry name" value="Ion_trans"/>
    <property type="match status" value="1"/>
</dbReference>
<keyword evidence="3" id="KW-0633">Potassium transport</keyword>
<evidence type="ECO:0000256" key="6">
    <source>
        <dbReference type="ARBA" id="ARBA00022882"/>
    </source>
</evidence>
<sequence>MSKETTKLQKEEAREAFKKKVYSIMFETSTPQGKKFDLLLLAMIVFSLFILIIESLPSLSPTTRLVFYILEWILSIIFVGEYLLRIYVSPKPMQYVLSAWGIIDLLSILPVLLLAFTDSVIYFRIIRILRLIRIFRIFRINQFTREAYSLYNSLIASVYKIAVFMFFVVMLAIIMGGLMFMVEGKESGFDSIPESIYWAIVTITTVGFGDITPLTDAGKALASVMMLLGYAIIAVPTGIVSVEMFKQRELESKQGKQKCPQCDAENSSKAVYCNQCGNKLVSGELKVKS</sequence>
<dbReference type="GO" id="GO:0001508">
    <property type="term" value="P:action potential"/>
    <property type="evidence" value="ECO:0007669"/>
    <property type="project" value="TreeGrafter"/>
</dbReference>
<keyword evidence="11" id="KW-0407">Ion channel</keyword>
<keyword evidence="2" id="KW-0813">Transport</keyword>
<comment type="caution">
    <text evidence="14">The sequence shown here is derived from an EMBL/GenBank/DDBJ whole genome shotgun (WGS) entry which is preliminary data.</text>
</comment>
<proteinExistence type="predicted"/>
<evidence type="ECO:0000256" key="8">
    <source>
        <dbReference type="ARBA" id="ARBA00022989"/>
    </source>
</evidence>
<dbReference type="InterPro" id="IPR028325">
    <property type="entry name" value="VG_K_chnl"/>
</dbReference>
<keyword evidence="9" id="KW-0406">Ion transport</keyword>
<evidence type="ECO:0000256" key="10">
    <source>
        <dbReference type="ARBA" id="ARBA00023136"/>
    </source>
</evidence>
<keyword evidence="8 12" id="KW-1133">Transmembrane helix</keyword>
<dbReference type="SUPFAM" id="SSF81324">
    <property type="entry name" value="Voltage-gated potassium channels"/>
    <property type="match status" value="1"/>
</dbReference>
<evidence type="ECO:0000256" key="4">
    <source>
        <dbReference type="ARBA" id="ARBA00022692"/>
    </source>
</evidence>
<keyword evidence="7" id="KW-0630">Potassium</keyword>
<keyword evidence="6" id="KW-0851">Voltage-gated channel</keyword>
<dbReference type="EMBL" id="JACVEL010000004">
    <property type="protein sequence ID" value="MBC9812283.1"/>
    <property type="molecule type" value="Genomic_DNA"/>
</dbReference>
<evidence type="ECO:0000256" key="2">
    <source>
        <dbReference type="ARBA" id="ARBA00022448"/>
    </source>
</evidence>
<protein>
    <submittedName>
        <fullName evidence="14">Ion transporter</fullName>
    </submittedName>
</protein>
<evidence type="ECO:0000256" key="9">
    <source>
        <dbReference type="ARBA" id="ARBA00023065"/>
    </source>
</evidence>
<dbReference type="AlphaFoldDB" id="A0A8J6PBS4"/>
<dbReference type="GO" id="GO:0005249">
    <property type="term" value="F:voltage-gated potassium channel activity"/>
    <property type="evidence" value="ECO:0007669"/>
    <property type="project" value="InterPro"/>
</dbReference>
<dbReference type="InterPro" id="IPR005821">
    <property type="entry name" value="Ion_trans_dom"/>
</dbReference>
<feature type="domain" description="Ion transport" evidence="13">
    <location>
        <begin position="36"/>
        <end position="249"/>
    </location>
</feature>
<evidence type="ECO:0000256" key="3">
    <source>
        <dbReference type="ARBA" id="ARBA00022538"/>
    </source>
</evidence>
<dbReference type="Proteomes" id="UP000652681">
    <property type="component" value="Unassembled WGS sequence"/>
</dbReference>
<feature type="transmembrane region" description="Helical" evidence="12">
    <location>
        <begin position="220"/>
        <end position="242"/>
    </location>
</feature>
<organism evidence="14 15">
    <name type="scientific">Taishania pollutisoli</name>
    <dbReference type="NCBI Taxonomy" id="2766479"/>
    <lineage>
        <taxon>Bacteria</taxon>
        <taxon>Pseudomonadati</taxon>
        <taxon>Bacteroidota</taxon>
        <taxon>Flavobacteriia</taxon>
        <taxon>Flavobacteriales</taxon>
        <taxon>Crocinitomicaceae</taxon>
        <taxon>Taishania</taxon>
    </lineage>
</organism>
<accession>A0A8J6PBS4</accession>
<dbReference type="PANTHER" id="PTHR11537:SF254">
    <property type="entry name" value="POTASSIUM VOLTAGE-GATED CHANNEL PROTEIN SHAB"/>
    <property type="match status" value="1"/>
</dbReference>
<dbReference type="PRINTS" id="PR00169">
    <property type="entry name" value="KCHANNEL"/>
</dbReference>
<evidence type="ECO:0000259" key="13">
    <source>
        <dbReference type="Pfam" id="PF00520"/>
    </source>
</evidence>
<keyword evidence="4 12" id="KW-0812">Transmembrane</keyword>
<evidence type="ECO:0000256" key="11">
    <source>
        <dbReference type="ARBA" id="ARBA00023303"/>
    </source>
</evidence>
<evidence type="ECO:0000256" key="5">
    <source>
        <dbReference type="ARBA" id="ARBA00022826"/>
    </source>
</evidence>
<evidence type="ECO:0000256" key="1">
    <source>
        <dbReference type="ARBA" id="ARBA00004141"/>
    </source>
</evidence>